<evidence type="ECO:0000313" key="5">
    <source>
        <dbReference type="Proteomes" id="UP000315540"/>
    </source>
</evidence>
<evidence type="ECO:0000313" key="4">
    <source>
        <dbReference type="EMBL" id="TPN88059.1"/>
    </source>
</evidence>
<proteinExistence type="inferred from homology"/>
<feature type="domain" description="Multidrug resistance protein MdtA-like C-terminal permuted SH3" evidence="3">
    <location>
        <begin position="275"/>
        <end position="338"/>
    </location>
</feature>
<comment type="caution">
    <text evidence="4">The sequence shown here is derived from an EMBL/GenBank/DDBJ whole genome shotgun (WGS) entry which is preliminary data.</text>
</comment>
<dbReference type="EMBL" id="VFWZ01000002">
    <property type="protein sequence ID" value="TPN88059.1"/>
    <property type="molecule type" value="Genomic_DNA"/>
</dbReference>
<dbReference type="Pfam" id="PF25967">
    <property type="entry name" value="RND-MFP_C"/>
    <property type="match status" value="1"/>
</dbReference>
<accession>A0A504JMR2</accession>
<dbReference type="AlphaFoldDB" id="A0A504JMR2"/>
<dbReference type="Gene3D" id="1.10.287.470">
    <property type="entry name" value="Helix hairpin bin"/>
    <property type="match status" value="1"/>
</dbReference>
<evidence type="ECO:0000256" key="1">
    <source>
        <dbReference type="ARBA" id="ARBA00009477"/>
    </source>
</evidence>
<gene>
    <name evidence="4" type="ORF">FHK87_04860</name>
</gene>
<dbReference type="GO" id="GO:0015562">
    <property type="term" value="F:efflux transmembrane transporter activity"/>
    <property type="evidence" value="ECO:0007669"/>
    <property type="project" value="TreeGrafter"/>
</dbReference>
<organism evidence="4 5">
    <name type="scientific">Aquimarina algicola</name>
    <dbReference type="NCBI Taxonomy" id="2589995"/>
    <lineage>
        <taxon>Bacteria</taxon>
        <taxon>Pseudomonadati</taxon>
        <taxon>Bacteroidota</taxon>
        <taxon>Flavobacteriia</taxon>
        <taxon>Flavobacteriales</taxon>
        <taxon>Flavobacteriaceae</taxon>
        <taxon>Aquimarina</taxon>
    </lineage>
</organism>
<protein>
    <submittedName>
        <fullName evidence="4">Efflux RND transporter periplasmic adaptor subunit</fullName>
    </submittedName>
</protein>
<evidence type="ECO:0000259" key="2">
    <source>
        <dbReference type="Pfam" id="PF25954"/>
    </source>
</evidence>
<dbReference type="PANTHER" id="PTHR30469:SF20">
    <property type="entry name" value="EFFLUX RND TRANSPORTER PERIPLASMIC ADAPTOR SUBUNIT"/>
    <property type="match status" value="1"/>
</dbReference>
<name>A0A504JMR2_9FLAO</name>
<feature type="domain" description="CusB-like beta-barrel" evidence="2">
    <location>
        <begin position="195"/>
        <end position="265"/>
    </location>
</feature>
<evidence type="ECO:0000259" key="3">
    <source>
        <dbReference type="Pfam" id="PF25967"/>
    </source>
</evidence>
<dbReference type="InterPro" id="IPR006143">
    <property type="entry name" value="RND_pump_MFP"/>
</dbReference>
<dbReference type="Pfam" id="PF25954">
    <property type="entry name" value="Beta-barrel_RND_2"/>
    <property type="match status" value="1"/>
</dbReference>
<reference evidence="4 5" key="1">
    <citation type="submission" date="2019-06" db="EMBL/GenBank/DDBJ databases">
        <authorList>
            <person name="Meng X."/>
        </authorList>
    </citation>
    <scope>NUCLEOTIDE SEQUENCE [LARGE SCALE GENOMIC DNA]</scope>
    <source>
        <strain evidence="4 5">M625</strain>
    </source>
</reference>
<sequence length="348" mass="37559">MILLVSCTEEKKKEEVFLRPVKSQEVGYLGNNKIRTFSGFAETDKVIDLSFRNTGIISQFDIKLGQKVSKGQLLAKLDNVQARLSYEQSVAQLNTAESQLNTAKLSLDRVRSLYEKESASLSNFESAKNAFKTAQQNYESAKRGVAIQQDQISFGHLYAPEDGIISAVSSEINENVSPGQPIATLDAGRDMEISLGIPESTINEVKQGDTADVSFTALPGKLFKATITEVAPSISAQTATYPIRITLLDSTKDVKSGMAANVTFNFGNTISSEKVVIVPTSAVGEDHNGRFVLLIVEEGDNAVIKKQTVTTGNLTTEGFEITSGVSAGQRIATAGLQTLLDGQRVKIQ</sequence>
<dbReference type="NCBIfam" id="TIGR01730">
    <property type="entry name" value="RND_mfp"/>
    <property type="match status" value="1"/>
</dbReference>
<dbReference type="Gene3D" id="2.40.50.100">
    <property type="match status" value="1"/>
</dbReference>
<dbReference type="InterPro" id="IPR058792">
    <property type="entry name" value="Beta-barrel_RND_2"/>
</dbReference>
<dbReference type="PANTHER" id="PTHR30469">
    <property type="entry name" value="MULTIDRUG RESISTANCE PROTEIN MDTA"/>
    <property type="match status" value="1"/>
</dbReference>
<dbReference type="InterPro" id="IPR058627">
    <property type="entry name" value="MdtA-like_C"/>
</dbReference>
<comment type="similarity">
    <text evidence="1">Belongs to the membrane fusion protein (MFP) (TC 8.A.1) family.</text>
</comment>
<dbReference type="SUPFAM" id="SSF111369">
    <property type="entry name" value="HlyD-like secretion proteins"/>
    <property type="match status" value="1"/>
</dbReference>
<keyword evidence="5" id="KW-1185">Reference proteome</keyword>
<dbReference type="OrthoDB" id="1185083at2"/>
<dbReference type="Proteomes" id="UP000315540">
    <property type="component" value="Unassembled WGS sequence"/>
</dbReference>
<dbReference type="Gene3D" id="2.40.420.20">
    <property type="match status" value="1"/>
</dbReference>
<dbReference type="Gene3D" id="2.40.30.170">
    <property type="match status" value="1"/>
</dbReference>
<dbReference type="GO" id="GO:1990281">
    <property type="term" value="C:efflux pump complex"/>
    <property type="evidence" value="ECO:0007669"/>
    <property type="project" value="TreeGrafter"/>
</dbReference>